<sequence length="99" mass="11060">MVRRFMGRNSKHVMPKSKKPKRVNGEMWPNTNQIHVEPTHKNEPLLSVVLASAAAADAGTEEEEKGKGGRVEQKRGRGSRKSPANNFDPPKPIFFSHKS</sequence>
<accession>A0AAQ3QI63</accession>
<dbReference type="EMBL" id="CP136895">
    <property type="protein sequence ID" value="WOL10153.1"/>
    <property type="molecule type" value="Genomic_DNA"/>
</dbReference>
<evidence type="ECO:0000256" key="1">
    <source>
        <dbReference type="SAM" id="MobiDB-lite"/>
    </source>
</evidence>
<proteinExistence type="predicted"/>
<feature type="compositionally biased region" description="Basic residues" evidence="1">
    <location>
        <begin position="1"/>
        <end position="22"/>
    </location>
</feature>
<protein>
    <submittedName>
        <fullName evidence="2">Uncharacterized protein</fullName>
    </submittedName>
</protein>
<dbReference type="Proteomes" id="UP001327560">
    <property type="component" value="Chromosome 6"/>
</dbReference>
<reference evidence="2 3" key="1">
    <citation type="submission" date="2023-10" db="EMBL/GenBank/DDBJ databases">
        <title>Chromosome-scale genome assembly provides insights into flower coloration mechanisms of Canna indica.</title>
        <authorList>
            <person name="Li C."/>
        </authorList>
    </citation>
    <scope>NUCLEOTIDE SEQUENCE [LARGE SCALE GENOMIC DNA]</scope>
    <source>
        <tissue evidence="2">Flower</tissue>
    </source>
</reference>
<name>A0AAQ3QI63_9LILI</name>
<keyword evidence="3" id="KW-1185">Reference proteome</keyword>
<gene>
    <name evidence="2" type="ORF">Cni_G18907</name>
</gene>
<dbReference type="AlphaFoldDB" id="A0AAQ3QI63"/>
<evidence type="ECO:0000313" key="3">
    <source>
        <dbReference type="Proteomes" id="UP001327560"/>
    </source>
</evidence>
<evidence type="ECO:0000313" key="2">
    <source>
        <dbReference type="EMBL" id="WOL10153.1"/>
    </source>
</evidence>
<feature type="region of interest" description="Disordered" evidence="1">
    <location>
        <begin position="54"/>
        <end position="99"/>
    </location>
</feature>
<feature type="compositionally biased region" description="Basic and acidic residues" evidence="1">
    <location>
        <begin position="64"/>
        <end position="75"/>
    </location>
</feature>
<organism evidence="2 3">
    <name type="scientific">Canna indica</name>
    <name type="common">Indian-shot</name>
    <dbReference type="NCBI Taxonomy" id="4628"/>
    <lineage>
        <taxon>Eukaryota</taxon>
        <taxon>Viridiplantae</taxon>
        <taxon>Streptophyta</taxon>
        <taxon>Embryophyta</taxon>
        <taxon>Tracheophyta</taxon>
        <taxon>Spermatophyta</taxon>
        <taxon>Magnoliopsida</taxon>
        <taxon>Liliopsida</taxon>
        <taxon>Zingiberales</taxon>
        <taxon>Cannaceae</taxon>
        <taxon>Canna</taxon>
    </lineage>
</organism>
<feature type="region of interest" description="Disordered" evidence="1">
    <location>
        <begin position="1"/>
        <end position="28"/>
    </location>
</feature>